<feature type="compositionally biased region" description="Basic and acidic residues" evidence="1">
    <location>
        <begin position="44"/>
        <end position="55"/>
    </location>
</feature>
<dbReference type="InterPro" id="IPR046648">
    <property type="entry name" value="DUF6760"/>
</dbReference>
<feature type="region of interest" description="Disordered" evidence="1">
    <location>
        <begin position="44"/>
        <end position="84"/>
    </location>
</feature>
<evidence type="ECO:0000313" key="3">
    <source>
        <dbReference type="EMBL" id="SDC67802.1"/>
    </source>
</evidence>
<reference evidence="4" key="2">
    <citation type="submission" date="2016-10" db="EMBL/GenBank/DDBJ databases">
        <authorList>
            <person name="de Groot N.N."/>
        </authorList>
    </citation>
    <scope>NUCLEOTIDE SEQUENCE [LARGE SCALE GENOMIC DNA]</scope>
    <source>
        <strain evidence="4">CDM_6</strain>
    </source>
</reference>
<protein>
    <recommendedName>
        <fullName evidence="2">DUF6760 domain-containing protein</fullName>
    </recommendedName>
</protein>
<feature type="compositionally biased region" description="Basic residues" evidence="1">
    <location>
        <begin position="56"/>
        <end position="66"/>
    </location>
</feature>
<dbReference type="EMBL" id="FOIC01000006">
    <property type="protein sequence ID" value="SET41036.1"/>
    <property type="molecule type" value="Genomic_DNA"/>
</dbReference>
<evidence type="ECO:0000313" key="5">
    <source>
        <dbReference type="Proteomes" id="UP000199320"/>
    </source>
</evidence>
<dbReference type="AlphaFoldDB" id="A0A1I0E9B7"/>
<organism evidence="4 5">
    <name type="scientific">Natrinema hispanicum</name>
    <dbReference type="NCBI Taxonomy" id="392421"/>
    <lineage>
        <taxon>Archaea</taxon>
        <taxon>Methanobacteriati</taxon>
        <taxon>Methanobacteriota</taxon>
        <taxon>Stenosarchaea group</taxon>
        <taxon>Halobacteria</taxon>
        <taxon>Halobacteriales</taxon>
        <taxon>Natrialbaceae</taxon>
        <taxon>Natrinema</taxon>
    </lineage>
</organism>
<evidence type="ECO:0000259" key="2">
    <source>
        <dbReference type="Pfam" id="PF20546"/>
    </source>
</evidence>
<reference evidence="5 6" key="1">
    <citation type="submission" date="2016-10" db="EMBL/GenBank/DDBJ databases">
        <authorList>
            <person name="Varghese N."/>
            <person name="Submissions S."/>
        </authorList>
    </citation>
    <scope>NUCLEOTIDE SEQUENCE [LARGE SCALE GENOMIC DNA]</scope>
    <source>
        <strain evidence="3 6">CDM_1</strain>
        <strain evidence="5">CDM_6</strain>
    </source>
</reference>
<feature type="domain" description="DUF6760" evidence="2">
    <location>
        <begin position="1"/>
        <end position="80"/>
    </location>
</feature>
<evidence type="ECO:0000313" key="4">
    <source>
        <dbReference type="EMBL" id="SET41036.1"/>
    </source>
</evidence>
<evidence type="ECO:0000313" key="6">
    <source>
        <dbReference type="Proteomes" id="UP000324021"/>
    </source>
</evidence>
<dbReference type="STRING" id="392421.SAMN04488694_106131"/>
<keyword evidence="5" id="KW-1185">Reference proteome</keyword>
<dbReference type="Proteomes" id="UP000324021">
    <property type="component" value="Unassembled WGS sequence"/>
</dbReference>
<dbReference type="EMBL" id="FMZP01000006">
    <property type="protein sequence ID" value="SDC67802.1"/>
    <property type="molecule type" value="Genomic_DNA"/>
</dbReference>
<proteinExistence type="predicted"/>
<accession>A0A1I0E9B7</accession>
<sequence>MYEPDRLYEEIAFVAYHFGWSHETVLNMPHWERQRWCTEISEINDRMNETPSERGRGHRGSRGRGHRRDDAGGGIILRNPPESG</sequence>
<evidence type="ECO:0000256" key="1">
    <source>
        <dbReference type="SAM" id="MobiDB-lite"/>
    </source>
</evidence>
<dbReference type="Pfam" id="PF20546">
    <property type="entry name" value="DUF6760"/>
    <property type="match status" value="1"/>
</dbReference>
<name>A0A1I0E9B7_9EURY</name>
<gene>
    <name evidence="4" type="ORF">SAMN04488694_106131</name>
    <name evidence="3" type="ORF">SAMN05192552_100664</name>
</gene>
<dbReference type="RefSeq" id="WP_223174695.1">
    <property type="nucleotide sequence ID" value="NZ_FMZP01000006.1"/>
</dbReference>
<dbReference type="Proteomes" id="UP000199320">
    <property type="component" value="Unassembled WGS sequence"/>
</dbReference>